<evidence type="ECO:0000313" key="3">
    <source>
        <dbReference type="EMBL" id="GEN74034.1"/>
    </source>
</evidence>
<accession>A0A511YFQ5</accession>
<dbReference type="InterPro" id="IPR011990">
    <property type="entry name" value="TPR-like_helical_dom_sf"/>
</dbReference>
<dbReference type="Gene3D" id="1.25.40.10">
    <property type="entry name" value="Tetratricopeptide repeat domain"/>
    <property type="match status" value="2"/>
</dbReference>
<dbReference type="SUPFAM" id="SSF48452">
    <property type="entry name" value="TPR-like"/>
    <property type="match status" value="1"/>
</dbReference>
<comment type="caution">
    <text evidence="3">The sequence shown here is derived from an EMBL/GenBank/DDBJ whole genome shotgun (WGS) entry which is preliminary data.</text>
</comment>
<gene>
    <name evidence="3" type="ORF">CLA01_41060</name>
</gene>
<evidence type="ECO:0000256" key="1">
    <source>
        <dbReference type="SAM" id="Coils"/>
    </source>
</evidence>
<protein>
    <recommendedName>
        <fullName evidence="5">HTH luxR-type domain-containing protein</fullName>
    </recommendedName>
</protein>
<dbReference type="GO" id="GO:0003677">
    <property type="term" value="F:DNA binding"/>
    <property type="evidence" value="ECO:0007669"/>
    <property type="project" value="InterPro"/>
</dbReference>
<feature type="coiled-coil region" evidence="1">
    <location>
        <begin position="361"/>
        <end position="393"/>
    </location>
</feature>
<dbReference type="GO" id="GO:0006355">
    <property type="term" value="P:regulation of DNA-templated transcription"/>
    <property type="evidence" value="ECO:0007669"/>
    <property type="project" value="InterPro"/>
</dbReference>
<keyword evidence="2" id="KW-0472">Membrane</keyword>
<reference evidence="3 4" key="1">
    <citation type="submission" date="2019-07" db="EMBL/GenBank/DDBJ databases">
        <title>Whole genome shotgun sequence of Chryseobacterium lathyri NBRC 105250.</title>
        <authorList>
            <person name="Hosoyama A."/>
            <person name="Uohara A."/>
            <person name="Ohji S."/>
            <person name="Ichikawa N."/>
        </authorList>
    </citation>
    <scope>NUCLEOTIDE SEQUENCE [LARGE SCALE GENOMIC DNA]</scope>
    <source>
        <strain evidence="3 4">NBRC 105250</strain>
    </source>
</reference>
<dbReference type="SUPFAM" id="SSF46894">
    <property type="entry name" value="C-terminal effector domain of the bipartite response regulators"/>
    <property type="match status" value="1"/>
</dbReference>
<evidence type="ECO:0000313" key="4">
    <source>
        <dbReference type="Proteomes" id="UP000321150"/>
    </source>
</evidence>
<proteinExistence type="predicted"/>
<name>A0A511YFQ5_9FLAO</name>
<evidence type="ECO:0008006" key="5">
    <source>
        <dbReference type="Google" id="ProtNLM"/>
    </source>
</evidence>
<organism evidence="3 4">
    <name type="scientific">Chryseobacterium lathyri</name>
    <dbReference type="NCBI Taxonomy" id="395933"/>
    <lineage>
        <taxon>Bacteria</taxon>
        <taxon>Pseudomonadati</taxon>
        <taxon>Bacteroidota</taxon>
        <taxon>Flavobacteriia</taxon>
        <taxon>Flavobacteriales</taxon>
        <taxon>Weeksellaceae</taxon>
        <taxon>Chryseobacterium group</taxon>
        <taxon>Chryseobacterium</taxon>
    </lineage>
</organism>
<dbReference type="Pfam" id="PF13181">
    <property type="entry name" value="TPR_8"/>
    <property type="match status" value="1"/>
</dbReference>
<keyword evidence="2" id="KW-0812">Transmembrane</keyword>
<dbReference type="SMART" id="SM00028">
    <property type="entry name" value="TPR"/>
    <property type="match status" value="6"/>
</dbReference>
<sequence>MMKFQKYLFLLIPSLFLGQGRSEKIKKIDSLLSISNNLSYGHSAQSIRIAQQSIKLAREENYYQGIAEGYNIIAYTLFYLRMLKESYYYAEKGEEYVYNNDYVQQADVKSIIGNIYMELGLYGKAEKEFRKKLFWSNKIQDENTKSKKIYSTYFQLGLFHESNGSLDSSNHYYKKCLLLSYSVSGIQNNHSDVYTGIGLNFMKKKRLDSAEFYINKAFIELRNSNGPIEDHPLYAMGMLKLEKRQYEKALYFFFEAVSEKKKINPHADVSYLYQSIAKAYSGMHDVEKEKEYLVRSIKQKDSIETERNKSVQYVMNHLLNSEHQDNENRKHNFFLMGIISFILISVAACILYKMVRNDKNIKEEELLKQKQIVAIKEAEAKEMQKKINESFEEVVLLAKENHPEFFTRFQEVYPKFVGRLLLLSPDLKASELTFCAFLFLNFSTKDIAEFTFTSSRTVQTRKYHIRKKFNIPAGTDTYIWIQSIVSSDQ</sequence>
<evidence type="ECO:0000256" key="2">
    <source>
        <dbReference type="SAM" id="Phobius"/>
    </source>
</evidence>
<dbReference type="InterPro" id="IPR016032">
    <property type="entry name" value="Sig_transdc_resp-reg_C-effctor"/>
</dbReference>
<dbReference type="OrthoDB" id="1017207at2"/>
<keyword evidence="1" id="KW-0175">Coiled coil</keyword>
<keyword evidence="2" id="KW-1133">Transmembrane helix</keyword>
<dbReference type="InterPro" id="IPR019734">
    <property type="entry name" value="TPR_rpt"/>
</dbReference>
<dbReference type="Proteomes" id="UP000321150">
    <property type="component" value="Unassembled WGS sequence"/>
</dbReference>
<dbReference type="RefSeq" id="WP_111961060.1">
    <property type="nucleotide sequence ID" value="NZ_BJYI01000025.1"/>
</dbReference>
<dbReference type="AlphaFoldDB" id="A0A511YFQ5"/>
<dbReference type="EMBL" id="BJYI01000025">
    <property type="protein sequence ID" value="GEN74034.1"/>
    <property type="molecule type" value="Genomic_DNA"/>
</dbReference>
<feature type="transmembrane region" description="Helical" evidence="2">
    <location>
        <begin position="333"/>
        <end position="352"/>
    </location>
</feature>